<evidence type="ECO:0000313" key="2">
    <source>
        <dbReference type="EMBL" id="KZS07247.1"/>
    </source>
</evidence>
<gene>
    <name evidence="2" type="ORF">APZ42_029087</name>
</gene>
<dbReference type="Proteomes" id="UP000076858">
    <property type="component" value="Unassembled WGS sequence"/>
</dbReference>
<name>A0A164PXR6_9CRUS</name>
<organism evidence="2 3">
    <name type="scientific">Daphnia magna</name>
    <dbReference type="NCBI Taxonomy" id="35525"/>
    <lineage>
        <taxon>Eukaryota</taxon>
        <taxon>Metazoa</taxon>
        <taxon>Ecdysozoa</taxon>
        <taxon>Arthropoda</taxon>
        <taxon>Crustacea</taxon>
        <taxon>Branchiopoda</taxon>
        <taxon>Diplostraca</taxon>
        <taxon>Cladocera</taxon>
        <taxon>Anomopoda</taxon>
        <taxon>Daphniidae</taxon>
        <taxon>Daphnia</taxon>
    </lineage>
</organism>
<dbReference type="EMBL" id="LRGB01002523">
    <property type="protein sequence ID" value="KZS07247.1"/>
    <property type="molecule type" value="Genomic_DNA"/>
</dbReference>
<dbReference type="AlphaFoldDB" id="A0A164PXR6"/>
<evidence type="ECO:0000256" key="1">
    <source>
        <dbReference type="SAM" id="MobiDB-lite"/>
    </source>
</evidence>
<reference evidence="2 3" key="1">
    <citation type="submission" date="2016-03" db="EMBL/GenBank/DDBJ databases">
        <title>EvidentialGene: Evidence-directed Construction of Genes on Genomes.</title>
        <authorList>
            <person name="Gilbert D.G."/>
            <person name="Choi J.-H."/>
            <person name="Mockaitis K."/>
            <person name="Colbourne J."/>
            <person name="Pfrender M."/>
        </authorList>
    </citation>
    <scope>NUCLEOTIDE SEQUENCE [LARGE SCALE GENOMIC DNA]</scope>
    <source>
        <strain evidence="2 3">Xinb3</strain>
        <tissue evidence="2">Complete organism</tissue>
    </source>
</reference>
<proteinExistence type="predicted"/>
<protein>
    <submittedName>
        <fullName evidence="2">Uncharacterized protein</fullName>
    </submittedName>
</protein>
<accession>A0A164PXR6</accession>
<evidence type="ECO:0000313" key="3">
    <source>
        <dbReference type="Proteomes" id="UP000076858"/>
    </source>
</evidence>
<feature type="region of interest" description="Disordered" evidence="1">
    <location>
        <begin position="66"/>
        <end position="85"/>
    </location>
</feature>
<keyword evidence="3" id="KW-1185">Reference proteome</keyword>
<sequence>MDTSMAVSLRPFYSHQNNTLDVKEHVTSPYYIDMLRSLPKRTPIDVNLLIIIFFFKCPQLRSSRERNVGKGAESKSHTHNRKSVDWHASRSGCDVTASQQFRPTGIKKNIFTCVNILIFCCYSIHTSFER</sequence>
<comment type="caution">
    <text evidence="2">The sequence shown here is derived from an EMBL/GenBank/DDBJ whole genome shotgun (WGS) entry which is preliminary data.</text>
</comment>